<gene>
    <name evidence="1" type="ORF">NCTC12475_00265</name>
</gene>
<evidence type="ECO:0000313" key="2">
    <source>
        <dbReference type="Proteomes" id="UP000254920"/>
    </source>
</evidence>
<name>A0A381DHC2_9BACT</name>
<proteinExistence type="predicted"/>
<dbReference type="Proteomes" id="UP000254920">
    <property type="component" value="Unassembled WGS sequence"/>
</dbReference>
<dbReference type="AlphaFoldDB" id="A0A381DHC2"/>
<organism evidence="1 2">
    <name type="scientific">Campylobacter sputorum subsp. sputorum</name>
    <dbReference type="NCBI Taxonomy" id="32024"/>
    <lineage>
        <taxon>Bacteria</taxon>
        <taxon>Pseudomonadati</taxon>
        <taxon>Campylobacterota</taxon>
        <taxon>Epsilonproteobacteria</taxon>
        <taxon>Campylobacterales</taxon>
        <taxon>Campylobacteraceae</taxon>
        <taxon>Campylobacter</taxon>
    </lineage>
</organism>
<keyword evidence="2" id="KW-1185">Reference proteome</keyword>
<dbReference type="GeneID" id="93090711"/>
<dbReference type="EMBL" id="UFVD01000001">
    <property type="protein sequence ID" value="SUX09925.1"/>
    <property type="molecule type" value="Genomic_DNA"/>
</dbReference>
<dbReference type="RefSeq" id="WP_089182534.1">
    <property type="nucleotide sequence ID" value="NZ_CP043427.1"/>
</dbReference>
<evidence type="ECO:0000313" key="1">
    <source>
        <dbReference type="EMBL" id="SUX09925.1"/>
    </source>
</evidence>
<sequence>MQVKSRFTGLEQCTRVIQEQFNKEHIDDSSFAIMCLAKPAVMAYLEKIAMILETKDVLYAIKEEKFDFDISKDKIQALKNLIQTLR</sequence>
<accession>A0A381DHC2</accession>
<reference evidence="1 2" key="1">
    <citation type="submission" date="2018-06" db="EMBL/GenBank/DDBJ databases">
        <authorList>
            <consortium name="Pathogen Informatics"/>
            <person name="Doyle S."/>
        </authorList>
    </citation>
    <scope>NUCLEOTIDE SEQUENCE [LARGE SCALE GENOMIC DNA]</scope>
    <source>
        <strain evidence="1 2">NCTC12475</strain>
    </source>
</reference>
<protein>
    <submittedName>
        <fullName evidence="1">Uncharacterized protein</fullName>
    </submittedName>
</protein>